<protein>
    <submittedName>
        <fullName evidence="2">Uncharacterized protein</fullName>
    </submittedName>
</protein>
<comment type="caution">
    <text evidence="2">The sequence shown here is derived from an EMBL/GenBank/DDBJ whole genome shotgun (WGS) entry which is preliminary data.</text>
</comment>
<feature type="signal peptide" evidence="1">
    <location>
        <begin position="1"/>
        <end position="22"/>
    </location>
</feature>
<dbReference type="AlphaFoldDB" id="A0A178LT86"/>
<gene>
    <name evidence="2" type="ORF">A4X20_06400</name>
</gene>
<evidence type="ECO:0000313" key="3">
    <source>
        <dbReference type="Proteomes" id="UP000078396"/>
    </source>
</evidence>
<dbReference type="EMBL" id="LWCS01000032">
    <property type="protein sequence ID" value="OAN36815.1"/>
    <property type="molecule type" value="Genomic_DNA"/>
</dbReference>
<evidence type="ECO:0000313" key="2">
    <source>
        <dbReference type="EMBL" id="OAN36815.1"/>
    </source>
</evidence>
<proteinExistence type="predicted"/>
<accession>A0A178LT86</accession>
<organism evidence="2 3">
    <name type="scientific">Mycolicibacterium iranicum</name>
    <name type="common">Mycobacterium iranicum</name>
    <dbReference type="NCBI Taxonomy" id="912594"/>
    <lineage>
        <taxon>Bacteria</taxon>
        <taxon>Bacillati</taxon>
        <taxon>Actinomycetota</taxon>
        <taxon>Actinomycetes</taxon>
        <taxon>Mycobacteriales</taxon>
        <taxon>Mycobacteriaceae</taxon>
        <taxon>Mycolicibacterium</taxon>
    </lineage>
</organism>
<reference evidence="2 3" key="1">
    <citation type="submission" date="2016-04" db="EMBL/GenBank/DDBJ databases">
        <title>Draft Genome Sequences of Staphylococcus capitis Strain H36, S. capitis Strain H65, S. cohnii Strain H62, S. hominis Strain H69, Mycobacterium iranicum Strain H39, Plantibacter sp. Strain H53, Pseudomonas oryzihabitans Strain H72, and Microbacterium sp. Strain H83, isolated from residential settings.</title>
        <authorList>
            <person name="Lymperopoulou D."/>
            <person name="Adams R.I."/>
            <person name="Lindow S."/>
            <person name="Coil D.A."/>
            <person name="Jospin G."/>
            <person name="Eisen J.A."/>
        </authorList>
    </citation>
    <scope>NUCLEOTIDE SEQUENCE [LARGE SCALE GENOMIC DNA]</scope>
    <source>
        <strain evidence="2 3">H39</strain>
    </source>
</reference>
<keyword evidence="1" id="KW-0732">Signal</keyword>
<dbReference type="Proteomes" id="UP000078396">
    <property type="component" value="Unassembled WGS sequence"/>
</dbReference>
<sequence>MIGAAAALSASLVALTPGTAAARPMSEAQCAALENEMMYYRIKMGDAERAGKQSEYRYWAKNYDNAQAFYSRGC</sequence>
<evidence type="ECO:0000256" key="1">
    <source>
        <dbReference type="SAM" id="SignalP"/>
    </source>
</evidence>
<name>A0A178LT86_MYCIR</name>
<feature type="chain" id="PRO_5008091402" evidence="1">
    <location>
        <begin position="23"/>
        <end position="74"/>
    </location>
</feature>